<name>A0A4Z0ZY59_9LEPT</name>
<sequence length="412" mass="47729">MNIFKILASGDGNINEANVSAFLGYLLDPYADHGLGDVLLSRILQEFSSLESDVSFPEGLLNNDEVVDLTPGSSFEVEILLEQAFKGESNSKKEIVDIVVLIFQKEKMQIESMAKQMLSGNQTRELKQIILIENKIKTGSAKDEQLKNQYNNTIETINSHDKLNLSIEQIKKLVSYIYISPDSSVTKNIFQTFHKEEKDCPKLPLFWKEDSSESKSQSNTILQILKDIVRDSQLGDIEPVHQETVYLLRSFINFIESGFRTRLEEKVSGKKIPNVYKDFDFFCDKEKYLLTEESFDLTKEFLNFVQKNFNNIQIKHSPSHPVSISFGNQPDDKKFFSISRSGKRVFAQALLTRFPQTESSLIQLNEFLQENQIPYQFKNNKFDLWHSKNEPISIEKLVNFFEYYWKFLKLNQ</sequence>
<evidence type="ECO:0000313" key="2">
    <source>
        <dbReference type="Proteomes" id="UP000297567"/>
    </source>
</evidence>
<comment type="caution">
    <text evidence="1">The sequence shown here is derived from an EMBL/GenBank/DDBJ whole genome shotgun (WGS) entry which is preliminary data.</text>
</comment>
<dbReference type="Proteomes" id="UP000297567">
    <property type="component" value="Unassembled WGS sequence"/>
</dbReference>
<gene>
    <name evidence="1" type="ORF">EHQ62_00400</name>
</gene>
<organism evidence="1 2">
    <name type="scientific">Leptospira jelokensis</name>
    <dbReference type="NCBI Taxonomy" id="2484931"/>
    <lineage>
        <taxon>Bacteria</taxon>
        <taxon>Pseudomonadati</taxon>
        <taxon>Spirochaetota</taxon>
        <taxon>Spirochaetia</taxon>
        <taxon>Leptospirales</taxon>
        <taxon>Leptospiraceae</taxon>
        <taxon>Leptospira</taxon>
    </lineage>
</organism>
<keyword evidence="2" id="KW-1185">Reference proteome</keyword>
<dbReference type="AlphaFoldDB" id="A0A4Z0ZY59"/>
<dbReference type="EMBL" id="RQGH01000004">
    <property type="protein sequence ID" value="TGL76898.1"/>
    <property type="molecule type" value="Genomic_DNA"/>
</dbReference>
<dbReference type="RefSeq" id="WP_135640328.1">
    <property type="nucleotide sequence ID" value="NZ_RQGH01000004.1"/>
</dbReference>
<protein>
    <submittedName>
        <fullName evidence="1">Uncharacterized protein</fullName>
    </submittedName>
</protein>
<reference evidence="1" key="1">
    <citation type="journal article" date="2019" name="PLoS Negl. Trop. Dis.">
        <title>Revisiting the worldwide diversity of Leptospira species in the environment.</title>
        <authorList>
            <person name="Vincent A.T."/>
            <person name="Schiettekatte O."/>
            <person name="Bourhy P."/>
            <person name="Veyrier F.J."/>
            <person name="Picardeau M."/>
        </authorList>
    </citation>
    <scope>NUCLEOTIDE SEQUENCE [LARGE SCALE GENOMIC DNA]</scope>
    <source>
        <strain evidence="1">201702451</strain>
    </source>
</reference>
<evidence type="ECO:0000313" key="1">
    <source>
        <dbReference type="EMBL" id="TGL76898.1"/>
    </source>
</evidence>
<accession>A0A4Z0ZY59</accession>
<proteinExistence type="predicted"/>